<comment type="caution">
    <text evidence="1">The sequence shown here is derived from an EMBL/GenBank/DDBJ whole genome shotgun (WGS) entry which is preliminary data.</text>
</comment>
<evidence type="ECO:0000313" key="2">
    <source>
        <dbReference type="Proteomes" id="UP000621455"/>
    </source>
</evidence>
<evidence type="ECO:0000313" key="1">
    <source>
        <dbReference type="EMBL" id="NHZ79917.1"/>
    </source>
</evidence>
<reference evidence="1 2" key="1">
    <citation type="submission" date="2019-10" db="EMBL/GenBank/DDBJ databases">
        <title>Taxonomy of Antarctic Massilia spp.: description of Massilia rubra sp. nov., Massilia aquatica sp. nov., Massilia mucilaginosa sp. nov., Massilia frigida sp. nov. isolated from streams, lakes and regoliths.</title>
        <authorList>
            <person name="Holochova P."/>
            <person name="Sedlacek I."/>
            <person name="Kralova S."/>
            <person name="Maslanova I."/>
            <person name="Busse H.-J."/>
            <person name="Stankova E."/>
            <person name="Vrbovska V."/>
            <person name="Kovarovic V."/>
            <person name="Bartak M."/>
            <person name="Svec P."/>
            <person name="Pantucek R."/>
        </authorList>
    </citation>
    <scope>NUCLEOTIDE SEQUENCE [LARGE SCALE GENOMIC DNA]</scope>
    <source>
        <strain evidence="1 2">CCM 8695</strain>
    </source>
</reference>
<accession>A0ABX0N4E1</accession>
<proteinExistence type="predicted"/>
<dbReference type="RefSeq" id="WP_167086867.1">
    <property type="nucleotide sequence ID" value="NZ_WHJG01000009.1"/>
</dbReference>
<gene>
    <name evidence="1" type="ORF">F2P44_11610</name>
</gene>
<keyword evidence="2" id="KW-1185">Reference proteome</keyword>
<dbReference type="Proteomes" id="UP000621455">
    <property type="component" value="Unassembled WGS sequence"/>
</dbReference>
<organism evidence="1 2">
    <name type="scientific">Massilia frigida</name>
    <dbReference type="NCBI Taxonomy" id="2609281"/>
    <lineage>
        <taxon>Bacteria</taxon>
        <taxon>Pseudomonadati</taxon>
        <taxon>Pseudomonadota</taxon>
        <taxon>Betaproteobacteria</taxon>
        <taxon>Burkholderiales</taxon>
        <taxon>Oxalobacteraceae</taxon>
        <taxon>Telluria group</taxon>
        <taxon>Massilia</taxon>
    </lineage>
</organism>
<protein>
    <submittedName>
        <fullName evidence="1">Uncharacterized protein</fullName>
    </submittedName>
</protein>
<dbReference type="EMBL" id="WHJG01000009">
    <property type="protein sequence ID" value="NHZ79917.1"/>
    <property type="molecule type" value="Genomic_DNA"/>
</dbReference>
<name>A0ABX0N4E1_9BURK</name>
<sequence>MNPDAGSDVTLTEQVVCRQCFQTASITLGYGDVNGALRSWESFFCPHCRLTWESDDIGFLQPEPRTRMLEAHGEWTVRIGGRKVGV</sequence>